<gene>
    <name evidence="3" type="ORF">J5V96_06780</name>
</gene>
<protein>
    <submittedName>
        <fullName evidence="3">TPM domain-containing protein</fullName>
    </submittedName>
</protein>
<organism evidence="3 4">
    <name type="scientific">Microbacterium stercoris</name>
    <dbReference type="NCBI Taxonomy" id="2820289"/>
    <lineage>
        <taxon>Bacteria</taxon>
        <taxon>Bacillati</taxon>
        <taxon>Actinomycetota</taxon>
        <taxon>Actinomycetes</taxon>
        <taxon>Micrococcales</taxon>
        <taxon>Microbacteriaceae</taxon>
        <taxon>Microbacterium</taxon>
    </lineage>
</organism>
<feature type="domain" description="TPM" evidence="2">
    <location>
        <begin position="41"/>
        <end position="156"/>
    </location>
</feature>
<evidence type="ECO:0000313" key="4">
    <source>
        <dbReference type="Proteomes" id="UP000680132"/>
    </source>
</evidence>
<accession>A0A939QHW7</accession>
<feature type="chain" id="PRO_5037151873" evidence="1">
    <location>
        <begin position="31"/>
        <end position="669"/>
    </location>
</feature>
<name>A0A939QHW7_9MICO</name>
<reference evidence="3" key="1">
    <citation type="submission" date="2021-03" db="EMBL/GenBank/DDBJ databases">
        <title>Microbacterium sp. nov., a novel actinobacterium isolated from cow dung.</title>
        <authorList>
            <person name="Zhang L."/>
        </authorList>
    </citation>
    <scope>NUCLEOTIDE SEQUENCE</scope>
    <source>
        <strain evidence="3">NEAU-LLB</strain>
    </source>
</reference>
<comment type="caution">
    <text evidence="3">The sequence shown here is derived from an EMBL/GenBank/DDBJ whole genome shotgun (WGS) entry which is preliminary data.</text>
</comment>
<dbReference type="Gene3D" id="3.10.310.50">
    <property type="match status" value="1"/>
</dbReference>
<keyword evidence="4" id="KW-1185">Reference proteome</keyword>
<feature type="signal peptide" evidence="1">
    <location>
        <begin position="1"/>
        <end position="30"/>
    </location>
</feature>
<proteinExistence type="predicted"/>
<dbReference type="Proteomes" id="UP000680132">
    <property type="component" value="Unassembled WGS sequence"/>
</dbReference>
<dbReference type="RefSeq" id="WP_208501986.1">
    <property type="nucleotide sequence ID" value="NZ_JAGFOA010000002.1"/>
</dbReference>
<evidence type="ECO:0000313" key="3">
    <source>
        <dbReference type="EMBL" id="MBO3663214.1"/>
    </source>
</evidence>
<evidence type="ECO:0000259" key="2">
    <source>
        <dbReference type="Pfam" id="PF04536"/>
    </source>
</evidence>
<dbReference type="EMBL" id="JAGFOA010000002">
    <property type="protein sequence ID" value="MBO3663214.1"/>
    <property type="molecule type" value="Genomic_DNA"/>
</dbReference>
<evidence type="ECO:0000256" key="1">
    <source>
        <dbReference type="SAM" id="SignalP"/>
    </source>
</evidence>
<keyword evidence="1" id="KW-0732">Signal</keyword>
<dbReference type="Pfam" id="PF04536">
    <property type="entry name" value="TPM_phosphatase"/>
    <property type="match status" value="1"/>
</dbReference>
<dbReference type="AlphaFoldDB" id="A0A939QHW7"/>
<sequence length="669" mass="68408">MRARRTTTWRAIAALGLVAASMWAGAPALAAEPVQFGSGFVTDVSDVLTDAQEADANARLQELFDSSEADLWVVFVDTFENPTDRVAWADETAVLNGLGGDQYLLAVATEGRQFALSSPEGGPVSESRRAQIEDSLMPYLSQDDWAGAIDAAADGFAGGGGSALPWVLGGVVVVGGGAGIAYAMSRRRRGQAGAAGADGATVEPDISTEELSRRASSALVATDDAVRASEQELGFAVAEFGEEPTGEFSNSLQEAKAHLTQAFELKQRLDDHEKDTEQDQRVWNAEIIRLCEEANDILEQKAAAFAELRHIERDAPAALGEAQRRRAAAAERPARVAAALDALQQHYAAEEISVVADNPAQVEARLAFVDEQLATAQTAVGAGDGAAAAVSIRAAEQAIAQSAELEKAVIDLGQALGAAERQASALVAELEQDLAQARALPSAPDITATISATEQAIAQAKQNLGGAARSPKTLLAALEQANARIDGVVGNAQRALQMLGQTLLQARSQVTGAEEYIASRRGAVGAPARTRLAEAGAELSRAESLQQTDPGQSLQRAQRALQLASEAIRLAQADVQSSEWGGGMGGGFGGGGFGGGMRGGGGMVDGLVGGIIGGLIAGGGSRRGSSGWGGGLGGGFGGGISRGGGFGGGISRGGGFGGGRSGRRSGGRF</sequence>
<dbReference type="InterPro" id="IPR007621">
    <property type="entry name" value="TPM_dom"/>
</dbReference>